<evidence type="ECO:0000313" key="3">
    <source>
        <dbReference type="EMBL" id="QDV46547.1"/>
    </source>
</evidence>
<sequence>MKPRSRCKPRSKRRRTGNRRRGAAAVEFAICANIFFVLIFTCMEFARMNMIRNLAQDAAYFAARRAMVPGATAEEATAAADEVMSMMTNTGYEVNVEELDEDAPNVVVTVTVDFDEIALFAPMFLPNATIESTARIRTERYDGFYEQ</sequence>
<protein>
    <submittedName>
        <fullName evidence="3">TadE-like protein</fullName>
    </submittedName>
</protein>
<feature type="transmembrane region" description="Helical" evidence="1">
    <location>
        <begin position="21"/>
        <end position="40"/>
    </location>
</feature>
<evidence type="ECO:0000259" key="2">
    <source>
        <dbReference type="Pfam" id="PF07811"/>
    </source>
</evidence>
<evidence type="ECO:0000256" key="1">
    <source>
        <dbReference type="SAM" id="Phobius"/>
    </source>
</evidence>
<keyword evidence="1" id="KW-0472">Membrane</keyword>
<dbReference type="RefSeq" id="WP_145390758.1">
    <property type="nucleotide sequence ID" value="NZ_CP037423.1"/>
</dbReference>
<keyword evidence="4" id="KW-1185">Reference proteome</keyword>
<accession>A0A518I0J6</accession>
<dbReference type="OrthoDB" id="290254at2"/>
<evidence type="ECO:0000313" key="4">
    <source>
        <dbReference type="Proteomes" id="UP000319004"/>
    </source>
</evidence>
<organism evidence="3 4">
    <name type="scientific">Stieleria neptunia</name>
    <dbReference type="NCBI Taxonomy" id="2527979"/>
    <lineage>
        <taxon>Bacteria</taxon>
        <taxon>Pseudomonadati</taxon>
        <taxon>Planctomycetota</taxon>
        <taxon>Planctomycetia</taxon>
        <taxon>Pirellulales</taxon>
        <taxon>Pirellulaceae</taxon>
        <taxon>Stieleria</taxon>
    </lineage>
</organism>
<proteinExistence type="predicted"/>
<reference evidence="3 4" key="1">
    <citation type="submission" date="2019-03" db="EMBL/GenBank/DDBJ databases">
        <title>Deep-cultivation of Planctomycetes and their phenomic and genomic characterization uncovers novel biology.</title>
        <authorList>
            <person name="Wiegand S."/>
            <person name="Jogler M."/>
            <person name="Boedeker C."/>
            <person name="Pinto D."/>
            <person name="Vollmers J."/>
            <person name="Rivas-Marin E."/>
            <person name="Kohn T."/>
            <person name="Peeters S.H."/>
            <person name="Heuer A."/>
            <person name="Rast P."/>
            <person name="Oberbeckmann S."/>
            <person name="Bunk B."/>
            <person name="Jeske O."/>
            <person name="Meyerdierks A."/>
            <person name="Storesund J.E."/>
            <person name="Kallscheuer N."/>
            <person name="Luecker S."/>
            <person name="Lage O.M."/>
            <person name="Pohl T."/>
            <person name="Merkel B.J."/>
            <person name="Hornburger P."/>
            <person name="Mueller R.-W."/>
            <person name="Bruemmer F."/>
            <person name="Labrenz M."/>
            <person name="Spormann A.M."/>
            <person name="Op den Camp H."/>
            <person name="Overmann J."/>
            <person name="Amann R."/>
            <person name="Jetten M.S.M."/>
            <person name="Mascher T."/>
            <person name="Medema M.H."/>
            <person name="Devos D.P."/>
            <person name="Kaster A.-K."/>
            <person name="Ovreas L."/>
            <person name="Rohde M."/>
            <person name="Galperin M.Y."/>
            <person name="Jogler C."/>
        </authorList>
    </citation>
    <scope>NUCLEOTIDE SEQUENCE [LARGE SCALE GENOMIC DNA]</scope>
    <source>
        <strain evidence="3 4">Enr13</strain>
    </source>
</reference>
<dbReference type="Pfam" id="PF07811">
    <property type="entry name" value="TadE"/>
    <property type="match status" value="1"/>
</dbReference>
<name>A0A518I0J6_9BACT</name>
<gene>
    <name evidence="3" type="ORF">Enr13x_64560</name>
</gene>
<keyword evidence="1" id="KW-1133">Transmembrane helix</keyword>
<dbReference type="KEGG" id="snep:Enr13x_64560"/>
<dbReference type="Proteomes" id="UP000319004">
    <property type="component" value="Chromosome"/>
</dbReference>
<dbReference type="EMBL" id="CP037423">
    <property type="protein sequence ID" value="QDV46547.1"/>
    <property type="molecule type" value="Genomic_DNA"/>
</dbReference>
<dbReference type="AlphaFoldDB" id="A0A518I0J6"/>
<dbReference type="InterPro" id="IPR012495">
    <property type="entry name" value="TadE-like_dom"/>
</dbReference>
<feature type="domain" description="TadE-like" evidence="2">
    <location>
        <begin position="22"/>
        <end position="64"/>
    </location>
</feature>
<keyword evidence="1" id="KW-0812">Transmembrane</keyword>